<dbReference type="SUPFAM" id="SSF52402">
    <property type="entry name" value="Adenine nucleotide alpha hydrolases-like"/>
    <property type="match status" value="2"/>
</dbReference>
<evidence type="ECO:0000256" key="1">
    <source>
        <dbReference type="ARBA" id="ARBA00008791"/>
    </source>
</evidence>
<dbReference type="InterPro" id="IPR006015">
    <property type="entry name" value="Universal_stress_UspA"/>
</dbReference>
<feature type="domain" description="UspA" evidence="2">
    <location>
        <begin position="9"/>
        <end position="146"/>
    </location>
</feature>
<dbReference type="PANTHER" id="PTHR46268">
    <property type="entry name" value="STRESS RESPONSE PROTEIN NHAX"/>
    <property type="match status" value="1"/>
</dbReference>
<dbReference type="Proteomes" id="UP000715441">
    <property type="component" value="Unassembled WGS sequence"/>
</dbReference>
<evidence type="ECO:0000259" key="2">
    <source>
        <dbReference type="Pfam" id="PF00582"/>
    </source>
</evidence>
<accession>A0ABX1J0K2</accession>
<protein>
    <submittedName>
        <fullName evidence="3">Universal stress protein</fullName>
    </submittedName>
</protein>
<evidence type="ECO:0000313" key="3">
    <source>
        <dbReference type="EMBL" id="NKQ51796.1"/>
    </source>
</evidence>
<comment type="caution">
    <text evidence="3">The sequence shown here is derived from an EMBL/GenBank/DDBJ whole genome shotgun (WGS) entry which is preliminary data.</text>
</comment>
<dbReference type="Pfam" id="PF00582">
    <property type="entry name" value="Usp"/>
    <property type="match status" value="2"/>
</dbReference>
<dbReference type="InterPro" id="IPR014729">
    <property type="entry name" value="Rossmann-like_a/b/a_fold"/>
</dbReference>
<proteinExistence type="inferred from homology"/>
<feature type="domain" description="UspA" evidence="2">
    <location>
        <begin position="159"/>
        <end position="296"/>
    </location>
</feature>
<dbReference type="Gene3D" id="3.40.50.620">
    <property type="entry name" value="HUPs"/>
    <property type="match status" value="2"/>
</dbReference>
<dbReference type="RefSeq" id="WP_168510965.1">
    <property type="nucleotide sequence ID" value="NZ_JAAXLS010000001.1"/>
</dbReference>
<comment type="similarity">
    <text evidence="1">Belongs to the universal stress protein A family.</text>
</comment>
<evidence type="ECO:0000313" key="4">
    <source>
        <dbReference type="Proteomes" id="UP000715441"/>
    </source>
</evidence>
<dbReference type="EMBL" id="JAAXLS010000001">
    <property type="protein sequence ID" value="NKQ51796.1"/>
    <property type="molecule type" value="Genomic_DNA"/>
</dbReference>
<gene>
    <name evidence="3" type="ORF">HFP15_02750</name>
</gene>
<organism evidence="3 4">
    <name type="scientific">Amycolatopsis acididurans</name>
    <dbReference type="NCBI Taxonomy" id="2724524"/>
    <lineage>
        <taxon>Bacteria</taxon>
        <taxon>Bacillati</taxon>
        <taxon>Actinomycetota</taxon>
        <taxon>Actinomycetes</taxon>
        <taxon>Pseudonocardiales</taxon>
        <taxon>Pseudonocardiaceae</taxon>
        <taxon>Amycolatopsis</taxon>
    </lineage>
</organism>
<dbReference type="PANTHER" id="PTHR46268:SF6">
    <property type="entry name" value="UNIVERSAL STRESS PROTEIN UP12"/>
    <property type="match status" value="1"/>
</dbReference>
<dbReference type="InterPro" id="IPR006016">
    <property type="entry name" value="UspA"/>
</dbReference>
<name>A0ABX1J0K2_9PSEU</name>
<dbReference type="PRINTS" id="PR01438">
    <property type="entry name" value="UNVRSLSTRESS"/>
</dbReference>
<sequence length="298" mass="31588">MNDTAAHHSILVGVDGSASALRAARWAAQEAARRNMPVHLFHACVLPPLGPHTAAVTEAGIVEALIEQGHQWLREARREAWDAAPGVQVQTDLRVGAAAQELINESARARLVVLGSRGLGGFAGMLVGSVAVGVAAHGDCPVIVVRGRLPEDEPPTGGPIVVGVDGSAISDDAVEFAFEEAGLRAVPLIAVHTWLDISVAETWSTPPFDVDLDAIEADERRLLAERMAGWREKYPDVELRQEVVRDRPLRGLLAQAEGAQLIVVGSRGRGAFTGMGLGSTSQALLHHSECPVAVVRPR</sequence>
<reference evidence="3 4" key="1">
    <citation type="submission" date="2020-04" db="EMBL/GenBank/DDBJ databases">
        <title>Novel species.</title>
        <authorList>
            <person name="Teo W.F.A."/>
            <person name="Lipun K."/>
            <person name="Srisuk N."/>
            <person name="Duangmal K."/>
        </authorList>
    </citation>
    <scope>NUCLEOTIDE SEQUENCE [LARGE SCALE GENOMIC DNA]</scope>
    <source>
        <strain evidence="3 4">K13G38</strain>
    </source>
</reference>
<keyword evidence="4" id="KW-1185">Reference proteome</keyword>